<sequence>MTIRRCASRRASESRETPRNYYETLSIWSGLGMPGNVVPALRGLFVLAVAIATVPIVCSALNQQRRTVCLGSVEWGWEERE</sequence>
<gene>
    <name evidence="1" type="ORF">NDU88_003667</name>
</gene>
<name>A0AAV7V330_PLEWA</name>
<dbReference type="EMBL" id="JANPWB010000004">
    <property type="protein sequence ID" value="KAJ1194378.1"/>
    <property type="molecule type" value="Genomic_DNA"/>
</dbReference>
<evidence type="ECO:0000313" key="2">
    <source>
        <dbReference type="Proteomes" id="UP001066276"/>
    </source>
</evidence>
<dbReference type="AlphaFoldDB" id="A0AAV7V330"/>
<proteinExistence type="predicted"/>
<keyword evidence="2" id="KW-1185">Reference proteome</keyword>
<accession>A0AAV7V330</accession>
<protein>
    <submittedName>
        <fullName evidence="1">Uncharacterized protein</fullName>
    </submittedName>
</protein>
<organism evidence="1 2">
    <name type="scientific">Pleurodeles waltl</name>
    <name type="common">Iberian ribbed newt</name>
    <dbReference type="NCBI Taxonomy" id="8319"/>
    <lineage>
        <taxon>Eukaryota</taxon>
        <taxon>Metazoa</taxon>
        <taxon>Chordata</taxon>
        <taxon>Craniata</taxon>
        <taxon>Vertebrata</taxon>
        <taxon>Euteleostomi</taxon>
        <taxon>Amphibia</taxon>
        <taxon>Batrachia</taxon>
        <taxon>Caudata</taxon>
        <taxon>Salamandroidea</taxon>
        <taxon>Salamandridae</taxon>
        <taxon>Pleurodelinae</taxon>
        <taxon>Pleurodeles</taxon>
    </lineage>
</organism>
<comment type="caution">
    <text evidence="1">The sequence shown here is derived from an EMBL/GenBank/DDBJ whole genome shotgun (WGS) entry which is preliminary data.</text>
</comment>
<reference evidence="1" key="1">
    <citation type="journal article" date="2022" name="bioRxiv">
        <title>Sequencing and chromosome-scale assembly of the giantPleurodeles waltlgenome.</title>
        <authorList>
            <person name="Brown T."/>
            <person name="Elewa A."/>
            <person name="Iarovenko S."/>
            <person name="Subramanian E."/>
            <person name="Araus A.J."/>
            <person name="Petzold A."/>
            <person name="Susuki M."/>
            <person name="Suzuki K.-i.T."/>
            <person name="Hayashi T."/>
            <person name="Toyoda A."/>
            <person name="Oliveira C."/>
            <person name="Osipova E."/>
            <person name="Leigh N.D."/>
            <person name="Simon A."/>
            <person name="Yun M.H."/>
        </authorList>
    </citation>
    <scope>NUCLEOTIDE SEQUENCE</scope>
    <source>
        <strain evidence="1">20211129_DDA</strain>
        <tissue evidence="1">Liver</tissue>
    </source>
</reference>
<dbReference type="Proteomes" id="UP001066276">
    <property type="component" value="Chromosome 2_2"/>
</dbReference>
<evidence type="ECO:0000313" key="1">
    <source>
        <dbReference type="EMBL" id="KAJ1194378.1"/>
    </source>
</evidence>